<evidence type="ECO:0000313" key="1">
    <source>
        <dbReference type="EMBL" id="JAT85766.1"/>
    </source>
</evidence>
<proteinExistence type="predicted"/>
<organism evidence="1">
    <name type="scientific">Pectinophora gossypiella</name>
    <name type="common">Cotton pink bollworm</name>
    <name type="synonym">Depressaria gossypiella</name>
    <dbReference type="NCBI Taxonomy" id="13191"/>
    <lineage>
        <taxon>Eukaryota</taxon>
        <taxon>Metazoa</taxon>
        <taxon>Ecdysozoa</taxon>
        <taxon>Arthropoda</taxon>
        <taxon>Hexapoda</taxon>
        <taxon>Insecta</taxon>
        <taxon>Pterygota</taxon>
        <taxon>Neoptera</taxon>
        <taxon>Endopterygota</taxon>
        <taxon>Lepidoptera</taxon>
        <taxon>Glossata</taxon>
        <taxon>Ditrysia</taxon>
        <taxon>Gelechioidea</taxon>
        <taxon>Gelechiidae</taxon>
        <taxon>Apatetrinae</taxon>
        <taxon>Pectinophora</taxon>
    </lineage>
</organism>
<gene>
    <name evidence="1" type="ORF">g.6868</name>
</gene>
<name>A0A1E1WFS1_PECGO</name>
<reference evidence="1" key="1">
    <citation type="submission" date="2015-09" db="EMBL/GenBank/DDBJ databases">
        <title>De novo assembly of Pectinophora gossypiella (Pink Bollworm) gut transcriptome.</title>
        <authorList>
            <person name="Tassone E.E."/>
        </authorList>
    </citation>
    <scope>NUCLEOTIDE SEQUENCE</scope>
</reference>
<protein>
    <recommendedName>
        <fullName evidence="2">COMM domain-containing protein</fullName>
    </recommendedName>
</protein>
<feature type="non-terminal residue" evidence="1">
    <location>
        <position position="168"/>
    </location>
</feature>
<dbReference type="AlphaFoldDB" id="A0A1E1WFS1"/>
<sequence>MERIFNLQSFETFSNVSEEILHNLHNLNQISHTEVDQQVIQAAKEDFKKLILNTNYDIDAVAKLLKNKSWCEEKVSCFISLLEKKKSKILYEMFLNYNSKYGETISDFDWLLKIVMGTNDLKTLSYPLVQLILSSVDSDGQEKTRVYDFNKDMLSRVISLLENIDGLQ</sequence>
<dbReference type="EMBL" id="GDQN01005288">
    <property type="protein sequence ID" value="JAT85766.1"/>
    <property type="molecule type" value="Transcribed_RNA"/>
</dbReference>
<accession>A0A1E1WFS1</accession>
<evidence type="ECO:0008006" key="2">
    <source>
        <dbReference type="Google" id="ProtNLM"/>
    </source>
</evidence>